<organism evidence="19 20">
    <name type="scientific">Magnusiomyces paraingens</name>
    <dbReference type="NCBI Taxonomy" id="2606893"/>
    <lineage>
        <taxon>Eukaryota</taxon>
        <taxon>Fungi</taxon>
        <taxon>Dikarya</taxon>
        <taxon>Ascomycota</taxon>
        <taxon>Saccharomycotina</taxon>
        <taxon>Dipodascomycetes</taxon>
        <taxon>Dipodascales</taxon>
        <taxon>Dipodascaceae</taxon>
        <taxon>Magnusiomyces</taxon>
    </lineage>
</organism>
<evidence type="ECO:0000256" key="4">
    <source>
        <dbReference type="ARBA" id="ARBA00018320"/>
    </source>
</evidence>
<evidence type="ECO:0000256" key="12">
    <source>
        <dbReference type="ARBA" id="ARBA00023055"/>
    </source>
</evidence>
<dbReference type="GO" id="GO:0008526">
    <property type="term" value="F:phosphatidylinositol transfer activity"/>
    <property type="evidence" value="ECO:0007669"/>
    <property type="project" value="UniProtKB-UniRule"/>
</dbReference>
<dbReference type="InterPro" id="IPR042938">
    <property type="entry name" value="Sfh5"/>
</dbReference>
<dbReference type="Pfam" id="PF00650">
    <property type="entry name" value="CRAL_TRIO"/>
    <property type="match status" value="1"/>
</dbReference>
<feature type="region of interest" description="Disordered" evidence="17">
    <location>
        <begin position="361"/>
        <end position="459"/>
    </location>
</feature>
<dbReference type="AlphaFoldDB" id="A0A5E8CAT1"/>
<comment type="subcellular location">
    <subcellularLocation>
        <location evidence="16">Cytoplasm</location>
    </subcellularLocation>
    <subcellularLocation>
        <location evidence="2 16">Endoplasmic reticulum membrane</location>
        <topology evidence="2 16">Peripheral membrane protein</topology>
    </subcellularLocation>
    <subcellularLocation>
        <location evidence="16">Microsome membrane</location>
        <topology evidence="16">Peripheral membrane protein</topology>
    </subcellularLocation>
</comment>
<evidence type="ECO:0000256" key="7">
    <source>
        <dbReference type="ARBA" id="ARBA00022617"/>
    </source>
</evidence>
<dbReference type="GO" id="GO:0005829">
    <property type="term" value="C:cytosol"/>
    <property type="evidence" value="ECO:0007669"/>
    <property type="project" value="TreeGrafter"/>
</dbReference>
<evidence type="ECO:0000256" key="13">
    <source>
        <dbReference type="ARBA" id="ARBA00023136"/>
    </source>
</evidence>
<dbReference type="GO" id="GO:0043001">
    <property type="term" value="P:Golgi to plasma membrane protein transport"/>
    <property type="evidence" value="ECO:0007669"/>
    <property type="project" value="TreeGrafter"/>
</dbReference>
<evidence type="ECO:0000256" key="11">
    <source>
        <dbReference type="ARBA" id="ARBA00023004"/>
    </source>
</evidence>
<dbReference type="GO" id="GO:0017157">
    <property type="term" value="P:regulation of exocytosis"/>
    <property type="evidence" value="ECO:0007669"/>
    <property type="project" value="TreeGrafter"/>
</dbReference>
<dbReference type="GO" id="GO:0005886">
    <property type="term" value="C:plasma membrane"/>
    <property type="evidence" value="ECO:0007669"/>
    <property type="project" value="TreeGrafter"/>
</dbReference>
<comment type="function">
    <text evidence="15">Non-classical phosphatidylinositol (PtdIns) transfer protein (PITP), which exhibits PtdIns-binding/transfer activity in the absence of detectable PtdCho-binding/transfer activity. Regulates PtdIns(4,5)P2 homeostasis at the plasma membrane. Heme-binding protein that may play a role in organic oxidant-induced stress responses.</text>
</comment>
<feature type="compositionally biased region" description="Low complexity" evidence="17">
    <location>
        <begin position="424"/>
        <end position="433"/>
    </location>
</feature>
<feature type="compositionally biased region" description="Acidic residues" evidence="17">
    <location>
        <begin position="406"/>
        <end position="415"/>
    </location>
</feature>
<evidence type="ECO:0000256" key="3">
    <source>
        <dbReference type="ARBA" id="ARBA00006667"/>
    </source>
</evidence>
<dbReference type="PROSITE" id="PS50191">
    <property type="entry name" value="CRAL_TRIO"/>
    <property type="match status" value="1"/>
</dbReference>
<dbReference type="OrthoDB" id="75724at2759"/>
<evidence type="ECO:0000313" key="20">
    <source>
        <dbReference type="Proteomes" id="UP000398389"/>
    </source>
</evidence>
<feature type="region of interest" description="Disordered" evidence="17">
    <location>
        <begin position="123"/>
        <end position="186"/>
    </location>
</feature>
<dbReference type="RefSeq" id="XP_031856785.1">
    <property type="nucleotide sequence ID" value="XM_032000894.1"/>
</dbReference>
<comment type="catalytic activity">
    <reaction evidence="14">
        <text>a 1,2-diacyl-sn-glycero-3-phospho-(1D-myo-inositol)(in) = a 1,2-diacyl-sn-glycero-3-phospho-(1D-myo-inositol)(out)</text>
        <dbReference type="Rhea" id="RHEA:38691"/>
        <dbReference type="ChEBI" id="CHEBI:57880"/>
    </reaction>
    <physiologicalReaction direction="left-to-right" evidence="14">
        <dbReference type="Rhea" id="RHEA:38692"/>
    </physiologicalReaction>
</comment>
<keyword evidence="9 16" id="KW-0256">Endoplasmic reticulum</keyword>
<evidence type="ECO:0000256" key="14">
    <source>
        <dbReference type="ARBA" id="ARBA00024146"/>
    </source>
</evidence>
<protein>
    <recommendedName>
        <fullName evidence="4 16">Phosphatidylinositol transfer protein SFH5</fullName>
        <shortName evidence="16">PITP SFH5</shortName>
    </recommendedName>
</protein>
<dbReference type="Gene3D" id="3.40.525.10">
    <property type="entry name" value="CRAL-TRIO lipid binding domain"/>
    <property type="match status" value="1"/>
</dbReference>
<dbReference type="GO" id="GO:0005789">
    <property type="term" value="C:endoplasmic reticulum membrane"/>
    <property type="evidence" value="ECO:0007669"/>
    <property type="project" value="UniProtKB-SubCell"/>
</dbReference>
<dbReference type="Proteomes" id="UP000398389">
    <property type="component" value="Unassembled WGS sequence"/>
</dbReference>
<dbReference type="SMART" id="SM00516">
    <property type="entry name" value="SEC14"/>
    <property type="match status" value="1"/>
</dbReference>
<dbReference type="InterPro" id="IPR036865">
    <property type="entry name" value="CRAL-TRIO_dom_sf"/>
</dbReference>
<comment type="cofactor">
    <cofactor evidence="1">
        <name>heme b</name>
        <dbReference type="ChEBI" id="CHEBI:60344"/>
    </cofactor>
</comment>
<comment type="similarity">
    <text evidence="3 16">Belongs to the SFH5 family.</text>
</comment>
<evidence type="ECO:0000256" key="1">
    <source>
        <dbReference type="ARBA" id="ARBA00001970"/>
    </source>
</evidence>
<dbReference type="EMBL" id="CABVLU010000005">
    <property type="protein sequence ID" value="VVT58386.1"/>
    <property type="molecule type" value="Genomic_DNA"/>
</dbReference>
<dbReference type="GeneID" id="43584994"/>
<evidence type="ECO:0000256" key="8">
    <source>
        <dbReference type="ARBA" id="ARBA00022723"/>
    </source>
</evidence>
<dbReference type="GO" id="GO:0032541">
    <property type="term" value="C:cortical endoplasmic reticulum"/>
    <property type="evidence" value="ECO:0007669"/>
    <property type="project" value="TreeGrafter"/>
</dbReference>
<evidence type="ECO:0000256" key="2">
    <source>
        <dbReference type="ARBA" id="ARBA00004406"/>
    </source>
</evidence>
<dbReference type="CDD" id="cd00170">
    <property type="entry name" value="SEC14"/>
    <property type="match status" value="1"/>
</dbReference>
<keyword evidence="7" id="KW-0349">Heme</keyword>
<keyword evidence="20" id="KW-1185">Reference proteome</keyword>
<gene>
    <name evidence="19" type="ORF">SAPINGB_P006180</name>
</gene>
<keyword evidence="12 16" id="KW-0445">Lipid transport</keyword>
<evidence type="ECO:0000256" key="16">
    <source>
        <dbReference type="RuleBase" id="RU367059"/>
    </source>
</evidence>
<proteinExistence type="inferred from homology"/>
<evidence type="ECO:0000256" key="17">
    <source>
        <dbReference type="SAM" id="MobiDB-lite"/>
    </source>
</evidence>
<dbReference type="PANTHER" id="PTHR47669:SF1">
    <property type="entry name" value="PHOSPHATIDYLINOSITOL TRANSFER PROTEIN SFH5"/>
    <property type="match status" value="1"/>
</dbReference>
<keyword evidence="6 16" id="KW-0963">Cytoplasm</keyword>
<evidence type="ECO:0000256" key="10">
    <source>
        <dbReference type="ARBA" id="ARBA00022848"/>
    </source>
</evidence>
<dbReference type="InterPro" id="IPR036273">
    <property type="entry name" value="CRAL/TRIO_N_dom_sf"/>
</dbReference>
<keyword evidence="8" id="KW-0479">Metal-binding</keyword>
<evidence type="ECO:0000256" key="6">
    <source>
        <dbReference type="ARBA" id="ARBA00022490"/>
    </source>
</evidence>
<evidence type="ECO:0000256" key="9">
    <source>
        <dbReference type="ARBA" id="ARBA00022824"/>
    </source>
</evidence>
<reference evidence="19 20" key="1">
    <citation type="submission" date="2019-09" db="EMBL/GenBank/DDBJ databases">
        <authorList>
            <person name="Brejova B."/>
        </authorList>
    </citation>
    <scope>NUCLEOTIDE SEQUENCE [LARGE SCALE GENOMIC DNA]</scope>
</reference>
<dbReference type="SUPFAM" id="SSF52087">
    <property type="entry name" value="CRAL/TRIO domain"/>
    <property type="match status" value="1"/>
</dbReference>
<accession>A0A5E8CAT1</accession>
<feature type="compositionally biased region" description="Low complexity" evidence="17">
    <location>
        <begin position="155"/>
        <end position="170"/>
    </location>
</feature>
<keyword evidence="13 16" id="KW-0472">Membrane</keyword>
<dbReference type="SUPFAM" id="SSF46938">
    <property type="entry name" value="CRAL/TRIO N-terminal domain"/>
    <property type="match status" value="1"/>
</dbReference>
<dbReference type="GO" id="GO:0046872">
    <property type="term" value="F:metal ion binding"/>
    <property type="evidence" value="ECO:0007669"/>
    <property type="project" value="UniProtKB-KW"/>
</dbReference>
<feature type="compositionally biased region" description="Low complexity" evidence="17">
    <location>
        <begin position="177"/>
        <end position="186"/>
    </location>
</feature>
<feature type="domain" description="CRAL-TRIO" evidence="18">
    <location>
        <begin position="173"/>
        <end position="340"/>
    </location>
</feature>
<keyword evidence="11" id="KW-0408">Iron</keyword>
<dbReference type="InterPro" id="IPR001251">
    <property type="entry name" value="CRAL-TRIO_dom"/>
</dbReference>
<name>A0A5E8CAT1_9ASCO</name>
<dbReference type="PANTHER" id="PTHR47669">
    <property type="entry name" value="PHOSPHATIDYLINOSITOL TRANSFER PROTEIN SFH5"/>
    <property type="match status" value="1"/>
</dbReference>
<feature type="compositionally biased region" description="Low complexity" evidence="17">
    <location>
        <begin position="361"/>
        <end position="383"/>
    </location>
</feature>
<evidence type="ECO:0000313" key="19">
    <source>
        <dbReference type="EMBL" id="VVT58386.1"/>
    </source>
</evidence>
<evidence type="ECO:0000256" key="15">
    <source>
        <dbReference type="ARBA" id="ARBA00024180"/>
    </source>
</evidence>
<keyword evidence="5 16" id="KW-0813">Transport</keyword>
<keyword evidence="10 16" id="KW-0492">Microsome</keyword>
<sequence length="494" mass="54092">MSDPKSTQINKLQALLTDIIDSVGYSELYGYDLLTIAEIEKGTTIRDRFLDKFLVANNYDVQLASQQLKDTLAWRKKFNPLSAGFLEKHDDKLSQIGIITSVPITPKAAEKIFTPSFQEDAISEESSVVDGLPEAVDEPTKESGEADEEHEQNREATTTTTTTTTNNTASEAEESEVPATSTASTASTAASDNLVVTWNLYGRVPNRAEVFGNLDAFLRYRVGLMERGLAALDFTKPETSYMAQVHDYNNVSFLRLDAPTKAASKATIDIFTKYYPELLNVKYFVNVPRIMSWVFSFTRMFLPKATLDKFHVVSDGHDLALQTGNVWVPLEYGGNAESFDAIVLPDIEPRDSELVTKYDPTVKPAAVPTEPVPTATDATAETATETEEVAAPEPGAVPEPIKKEEQEEEKEEEEAGDKTATTFAAPEPGAVPEEPLETTKVEEEETKEASAPEVTEAPTVTKAAEIAETQEVETAAIKEVETKTDAIPTVTTTV</sequence>
<evidence type="ECO:0000259" key="18">
    <source>
        <dbReference type="PROSITE" id="PS50191"/>
    </source>
</evidence>
<evidence type="ECO:0000256" key="5">
    <source>
        <dbReference type="ARBA" id="ARBA00022448"/>
    </source>
</evidence>